<reference evidence="1 2" key="1">
    <citation type="submission" date="2024-11" db="EMBL/GenBank/DDBJ databases">
        <title>Adaptive evolution of stress response genes in parasites aligns with host niche diversity.</title>
        <authorList>
            <person name="Hahn C."/>
            <person name="Resl P."/>
        </authorList>
    </citation>
    <scope>NUCLEOTIDE SEQUENCE [LARGE SCALE GENOMIC DNA]</scope>
    <source>
        <strain evidence="1">EGGRZ-B1_66</strain>
        <tissue evidence="1">Body</tissue>
    </source>
</reference>
<proteinExistence type="predicted"/>
<gene>
    <name evidence="1" type="ORF">Ciccas_011224</name>
</gene>
<accession>A0ABD2PT12</accession>
<name>A0ABD2PT12_9PLAT</name>
<sequence>RKSQTEKKQSIGLLKRIYSKGEDDHEPNRTDLLLRRSDFQLKALTELKMKLSIANGILD</sequence>
<feature type="non-terminal residue" evidence="1">
    <location>
        <position position="1"/>
    </location>
</feature>
<dbReference type="AlphaFoldDB" id="A0ABD2PT12"/>
<evidence type="ECO:0000313" key="1">
    <source>
        <dbReference type="EMBL" id="KAL3310213.1"/>
    </source>
</evidence>
<dbReference type="EMBL" id="JBJKFK010003142">
    <property type="protein sequence ID" value="KAL3310213.1"/>
    <property type="molecule type" value="Genomic_DNA"/>
</dbReference>
<dbReference type="Proteomes" id="UP001626550">
    <property type="component" value="Unassembled WGS sequence"/>
</dbReference>
<organism evidence="1 2">
    <name type="scientific">Cichlidogyrus casuarinus</name>
    <dbReference type="NCBI Taxonomy" id="1844966"/>
    <lineage>
        <taxon>Eukaryota</taxon>
        <taxon>Metazoa</taxon>
        <taxon>Spiralia</taxon>
        <taxon>Lophotrochozoa</taxon>
        <taxon>Platyhelminthes</taxon>
        <taxon>Monogenea</taxon>
        <taxon>Monopisthocotylea</taxon>
        <taxon>Dactylogyridea</taxon>
        <taxon>Ancyrocephalidae</taxon>
        <taxon>Cichlidogyrus</taxon>
    </lineage>
</organism>
<comment type="caution">
    <text evidence="1">The sequence shown here is derived from an EMBL/GenBank/DDBJ whole genome shotgun (WGS) entry which is preliminary data.</text>
</comment>
<protein>
    <submittedName>
        <fullName evidence="1">Uncharacterized protein</fullName>
    </submittedName>
</protein>
<evidence type="ECO:0000313" key="2">
    <source>
        <dbReference type="Proteomes" id="UP001626550"/>
    </source>
</evidence>
<keyword evidence="2" id="KW-1185">Reference proteome</keyword>